<sequence length="74" mass="8808">MALVSILYFPDYVETVYILNPRTREYIILPEAGGIREWPNDVMYTFGFDPVRFEYKVCYFTMLLHQMILSACKD</sequence>
<name>A0A3Q7ITU1_SOLLC</name>
<evidence type="ECO:0000313" key="3">
    <source>
        <dbReference type="Proteomes" id="UP000004994"/>
    </source>
</evidence>
<reference evidence="2" key="1">
    <citation type="journal article" date="2012" name="Nature">
        <title>The tomato genome sequence provides insights into fleshy fruit evolution.</title>
        <authorList>
            <consortium name="Tomato Genome Consortium"/>
        </authorList>
    </citation>
    <scope>NUCLEOTIDE SEQUENCE [LARGE SCALE GENOMIC DNA]</scope>
    <source>
        <strain evidence="2">cv. Heinz 1706</strain>
    </source>
</reference>
<dbReference type="Proteomes" id="UP000004994">
    <property type="component" value="Chromosome 11"/>
</dbReference>
<evidence type="ECO:0000313" key="2">
    <source>
        <dbReference type="EnsemblPlants" id="Solyc11g015897.1.1"/>
    </source>
</evidence>
<organism evidence="2">
    <name type="scientific">Solanum lycopersicum</name>
    <name type="common">Tomato</name>
    <name type="synonym">Lycopersicon esculentum</name>
    <dbReference type="NCBI Taxonomy" id="4081"/>
    <lineage>
        <taxon>Eukaryota</taxon>
        <taxon>Viridiplantae</taxon>
        <taxon>Streptophyta</taxon>
        <taxon>Embryophyta</taxon>
        <taxon>Tracheophyta</taxon>
        <taxon>Spermatophyta</taxon>
        <taxon>Magnoliopsida</taxon>
        <taxon>eudicotyledons</taxon>
        <taxon>Gunneridae</taxon>
        <taxon>Pentapetalae</taxon>
        <taxon>asterids</taxon>
        <taxon>lamiids</taxon>
        <taxon>Solanales</taxon>
        <taxon>Solanaceae</taxon>
        <taxon>Solanoideae</taxon>
        <taxon>Solaneae</taxon>
        <taxon>Solanum</taxon>
        <taxon>Solanum subgen. Lycopersicon</taxon>
    </lineage>
</organism>
<keyword evidence="3" id="KW-1185">Reference proteome</keyword>
<evidence type="ECO:0000259" key="1">
    <source>
        <dbReference type="Pfam" id="PF08268"/>
    </source>
</evidence>
<dbReference type="PaxDb" id="4081-Solyc11g015900.1.1"/>
<reference evidence="2" key="2">
    <citation type="submission" date="2019-01" db="UniProtKB">
        <authorList>
            <consortium name="EnsemblPlants"/>
        </authorList>
    </citation>
    <scope>IDENTIFICATION</scope>
    <source>
        <strain evidence="2">cv. Heinz 1706</strain>
    </source>
</reference>
<proteinExistence type="predicted"/>
<dbReference type="InParanoid" id="A0A3Q7ITU1"/>
<protein>
    <recommendedName>
        <fullName evidence="1">F-box associated beta-propeller type 3 domain-containing protein</fullName>
    </recommendedName>
</protein>
<dbReference type="Gramene" id="Solyc11g015897.1.1">
    <property type="protein sequence ID" value="Solyc11g015897.1.1"/>
    <property type="gene ID" value="Solyc11g015897.1"/>
</dbReference>
<dbReference type="InterPro" id="IPR013187">
    <property type="entry name" value="F-box-assoc_dom_typ3"/>
</dbReference>
<dbReference type="EnsemblPlants" id="Solyc11g015897.1.1">
    <property type="protein sequence ID" value="Solyc11g015897.1.1"/>
    <property type="gene ID" value="Solyc11g015897.1"/>
</dbReference>
<dbReference type="AlphaFoldDB" id="A0A3Q7ITU1"/>
<dbReference type="Pfam" id="PF08268">
    <property type="entry name" value="FBA_3"/>
    <property type="match status" value="1"/>
</dbReference>
<feature type="domain" description="F-box associated beta-propeller type 3" evidence="1">
    <location>
        <begin position="7"/>
        <end position="61"/>
    </location>
</feature>
<accession>A0A3Q7ITU1</accession>